<dbReference type="FunFam" id="3.20.20.10:FF:000003">
    <property type="entry name" value="Diaminopimelate decarboxylase"/>
    <property type="match status" value="1"/>
</dbReference>
<comment type="cofactor">
    <cofactor evidence="1 5 7 8">
        <name>pyridoxal 5'-phosphate</name>
        <dbReference type="ChEBI" id="CHEBI:597326"/>
    </cofactor>
</comment>
<feature type="domain" description="Orn/DAP/Arg decarboxylase 2 C-terminal" evidence="9">
    <location>
        <begin position="18"/>
        <end position="360"/>
    </location>
</feature>
<feature type="active site" description="Proton donor" evidence="7">
    <location>
        <position position="333"/>
    </location>
</feature>
<dbReference type="GO" id="GO:0009089">
    <property type="term" value="P:lysine biosynthetic process via diaminopimelate"/>
    <property type="evidence" value="ECO:0007669"/>
    <property type="project" value="UniProtKB-UniRule"/>
</dbReference>
<evidence type="ECO:0000313" key="12">
    <source>
        <dbReference type="Proteomes" id="UP000295221"/>
    </source>
</evidence>
<dbReference type="InterPro" id="IPR000183">
    <property type="entry name" value="Orn/DAP/Arg_de-COase"/>
</dbReference>
<keyword evidence="5 8" id="KW-0457">Lysine biosynthesis</keyword>
<evidence type="ECO:0000259" key="10">
    <source>
        <dbReference type="Pfam" id="PF02784"/>
    </source>
</evidence>
<dbReference type="HAMAP" id="MF_02120">
    <property type="entry name" value="LysA"/>
    <property type="match status" value="1"/>
</dbReference>
<keyword evidence="4 5" id="KW-0456">Lyase</keyword>
<dbReference type="GO" id="GO:0008836">
    <property type="term" value="F:diaminopimelate decarboxylase activity"/>
    <property type="evidence" value="ECO:0007669"/>
    <property type="project" value="UniProtKB-UniRule"/>
</dbReference>
<evidence type="ECO:0000313" key="11">
    <source>
        <dbReference type="EMBL" id="TCO10452.1"/>
    </source>
</evidence>
<accession>A0A4R2GMF3</accession>
<dbReference type="InterPro" id="IPR009006">
    <property type="entry name" value="Ala_racemase/Decarboxylase_C"/>
</dbReference>
<evidence type="ECO:0000256" key="3">
    <source>
        <dbReference type="ARBA" id="ARBA00022898"/>
    </source>
</evidence>
<organism evidence="11 12">
    <name type="scientific">Natronoflexus pectinivorans</name>
    <dbReference type="NCBI Taxonomy" id="682526"/>
    <lineage>
        <taxon>Bacteria</taxon>
        <taxon>Pseudomonadati</taxon>
        <taxon>Bacteroidota</taxon>
        <taxon>Bacteroidia</taxon>
        <taxon>Marinilabiliales</taxon>
        <taxon>Marinilabiliaceae</taxon>
        <taxon>Natronoflexus</taxon>
    </lineage>
</organism>
<dbReference type="AlphaFoldDB" id="A0A4R2GMF3"/>
<comment type="catalytic activity">
    <reaction evidence="5 8">
        <text>meso-2,6-diaminopimelate + H(+) = L-lysine + CO2</text>
        <dbReference type="Rhea" id="RHEA:15101"/>
        <dbReference type="ChEBI" id="CHEBI:15378"/>
        <dbReference type="ChEBI" id="CHEBI:16526"/>
        <dbReference type="ChEBI" id="CHEBI:32551"/>
        <dbReference type="ChEBI" id="CHEBI:57791"/>
        <dbReference type="EC" id="4.1.1.20"/>
    </reaction>
</comment>
<sequence>MSNYFPAEKFKSIPTPFYFYDMGLLEQTLQKVKSESDKYNFVVHYAIKANANDRILERIRECGMGVDCVSGYEVKKALDMGFPAQGIVFAGVGKADWEIEMGIDKNIACFNVESTAELDVINEIATRKNQKVNVAIRINPNVKANTHKYITTGLDENKFGIHQMDVEKTVDAIAKMDFINLEGIHFHIGSQIMDLSSFSTLCDRVNEIQDWFEEKGISLKTINVGGGLGIDYKKPAENPIPDFENYFKIFNDGIKLRPGQQIHFELGRSVVGQCGNLISKVLYVKEGVKTNFAIIDGGMTDLIRPALYQAYHKIENITSNGSEEKYDVVGPICESSDSFGKDIELPKTSRGDLMAIRSAGAYGEVMVSRYNLREEPKAYYSDQL</sequence>
<dbReference type="InterPro" id="IPR002986">
    <property type="entry name" value="DAP_deCOOHase_LysA"/>
</dbReference>
<feature type="binding site" evidence="5">
    <location>
        <begin position="265"/>
        <end position="268"/>
    </location>
    <ligand>
        <name>pyridoxal 5'-phosphate</name>
        <dbReference type="ChEBI" id="CHEBI:597326"/>
    </ligand>
</feature>
<keyword evidence="2 5" id="KW-0210">Decarboxylase</keyword>
<feature type="binding site" evidence="5">
    <location>
        <position position="334"/>
    </location>
    <ligand>
        <name>substrate</name>
    </ligand>
</feature>
<comment type="caution">
    <text evidence="11">The sequence shown here is derived from an EMBL/GenBank/DDBJ whole genome shotgun (WGS) entry which is preliminary data.</text>
</comment>
<dbReference type="SUPFAM" id="SSF51419">
    <property type="entry name" value="PLP-binding barrel"/>
    <property type="match status" value="1"/>
</dbReference>
<comment type="similarity">
    <text evidence="5">Belongs to the Orn/Lys/Arg decarboxylase class-II family. LysA subfamily.</text>
</comment>
<feature type="modified residue" description="N6-(pyridoxal phosphate)lysine" evidence="5 7">
    <location>
        <position position="48"/>
    </location>
</feature>
<feature type="binding site" evidence="5">
    <location>
        <position position="308"/>
    </location>
    <ligand>
        <name>substrate</name>
    </ligand>
</feature>
<dbReference type="RefSeq" id="WP_132430968.1">
    <property type="nucleotide sequence ID" value="NZ_SLWK01000001.1"/>
</dbReference>
<keyword evidence="5" id="KW-0028">Amino-acid biosynthesis</keyword>
<dbReference type="Pfam" id="PF00278">
    <property type="entry name" value="Orn_DAP_Arg_deC"/>
    <property type="match status" value="1"/>
</dbReference>
<dbReference type="PRINTS" id="PR01179">
    <property type="entry name" value="ODADCRBXLASE"/>
</dbReference>
<dbReference type="InterPro" id="IPR022643">
    <property type="entry name" value="De-COase2_C"/>
</dbReference>
<dbReference type="PANTHER" id="PTHR43727:SF2">
    <property type="entry name" value="GROUP IV DECARBOXYLASE"/>
    <property type="match status" value="1"/>
</dbReference>
<feature type="domain" description="Orn/DAP/Arg decarboxylase 2 N-terminal" evidence="10">
    <location>
        <begin position="27"/>
        <end position="271"/>
    </location>
</feature>
<dbReference type="Gene3D" id="2.40.37.10">
    <property type="entry name" value="Lyase, Ornithine Decarboxylase, Chain A, domain 1"/>
    <property type="match status" value="1"/>
</dbReference>
<dbReference type="Gene3D" id="3.20.20.10">
    <property type="entry name" value="Alanine racemase"/>
    <property type="match status" value="1"/>
</dbReference>
<feature type="binding site" evidence="5">
    <location>
        <position position="362"/>
    </location>
    <ligand>
        <name>pyridoxal 5'-phosphate</name>
        <dbReference type="ChEBI" id="CHEBI:597326"/>
    </ligand>
</feature>
<dbReference type="CDD" id="cd06828">
    <property type="entry name" value="PLPDE_III_DapDC"/>
    <property type="match status" value="1"/>
</dbReference>
<dbReference type="InterPro" id="IPR022644">
    <property type="entry name" value="De-COase2_N"/>
</dbReference>
<evidence type="ECO:0000256" key="5">
    <source>
        <dbReference type="HAMAP-Rule" id="MF_02120"/>
    </source>
</evidence>
<evidence type="ECO:0000256" key="4">
    <source>
        <dbReference type="ARBA" id="ARBA00023239"/>
    </source>
</evidence>
<proteinExistence type="inferred from homology"/>
<feature type="binding site" evidence="5">
    <location>
        <position position="304"/>
    </location>
    <ligand>
        <name>substrate</name>
    </ligand>
</feature>
<comment type="pathway">
    <text evidence="5 8">Amino-acid biosynthesis; L-lysine biosynthesis via DAP pathway; L-lysine from DL-2,6-diaminopimelate: step 1/1.</text>
</comment>
<comment type="subunit">
    <text evidence="5">Homodimer.</text>
</comment>
<comment type="function">
    <text evidence="5">Specifically catalyzes the decarboxylation of meso-diaminopimelate (meso-DAP) to L-lysine.</text>
</comment>
<dbReference type="EC" id="4.1.1.20" evidence="5 6"/>
<dbReference type="PROSITE" id="PS00879">
    <property type="entry name" value="ODR_DC_2_2"/>
    <property type="match status" value="1"/>
</dbReference>
<feature type="binding site" evidence="5">
    <location>
        <position position="362"/>
    </location>
    <ligand>
        <name>substrate</name>
    </ligand>
</feature>
<keyword evidence="3 5" id="KW-0663">Pyridoxal phosphate</keyword>
<dbReference type="PANTHER" id="PTHR43727">
    <property type="entry name" value="DIAMINOPIMELATE DECARBOXYLASE"/>
    <property type="match status" value="1"/>
</dbReference>
<dbReference type="UniPathway" id="UPA00034">
    <property type="reaction ID" value="UER00027"/>
</dbReference>
<evidence type="ECO:0000256" key="7">
    <source>
        <dbReference type="PIRSR" id="PIRSR600183-50"/>
    </source>
</evidence>
<dbReference type="Proteomes" id="UP000295221">
    <property type="component" value="Unassembled WGS sequence"/>
</dbReference>
<keyword evidence="12" id="KW-1185">Reference proteome</keyword>
<name>A0A4R2GMF3_9BACT</name>
<evidence type="ECO:0000256" key="2">
    <source>
        <dbReference type="ARBA" id="ARBA00022793"/>
    </source>
</evidence>
<feature type="binding site" evidence="5">
    <location>
        <position position="268"/>
    </location>
    <ligand>
        <name>substrate</name>
    </ligand>
</feature>
<reference evidence="11 12" key="1">
    <citation type="submission" date="2019-03" db="EMBL/GenBank/DDBJ databases">
        <title>Genomic Encyclopedia of Type Strains, Phase IV (KMG-IV): sequencing the most valuable type-strain genomes for metagenomic binning, comparative biology and taxonomic classification.</title>
        <authorList>
            <person name="Goeker M."/>
        </authorList>
    </citation>
    <scope>NUCLEOTIDE SEQUENCE [LARGE SCALE GENOMIC DNA]</scope>
    <source>
        <strain evidence="11 12">DSM 24179</strain>
    </source>
</reference>
<protein>
    <recommendedName>
        <fullName evidence="5 6">Diaminopimelate decarboxylase</fullName>
        <shortName evidence="5">DAP decarboxylase</shortName>
        <shortName evidence="5">DAPDC</shortName>
        <ecNumber evidence="5 6">4.1.1.20</ecNumber>
    </recommendedName>
</protein>
<evidence type="ECO:0000256" key="1">
    <source>
        <dbReference type="ARBA" id="ARBA00001933"/>
    </source>
</evidence>
<feature type="binding site" evidence="5">
    <location>
        <position position="227"/>
    </location>
    <ligand>
        <name>pyridoxal 5'-phosphate</name>
        <dbReference type="ChEBI" id="CHEBI:597326"/>
    </ligand>
</feature>
<evidence type="ECO:0000256" key="6">
    <source>
        <dbReference type="NCBIfam" id="TIGR01048"/>
    </source>
</evidence>
<dbReference type="NCBIfam" id="TIGR01048">
    <property type="entry name" value="lysA"/>
    <property type="match status" value="1"/>
</dbReference>
<dbReference type="Pfam" id="PF02784">
    <property type="entry name" value="Orn_Arg_deC_N"/>
    <property type="match status" value="1"/>
</dbReference>
<dbReference type="EMBL" id="SLWK01000001">
    <property type="protein sequence ID" value="TCO10452.1"/>
    <property type="molecule type" value="Genomic_DNA"/>
</dbReference>
<dbReference type="InterPro" id="IPR022653">
    <property type="entry name" value="De-COase2_pyr-phos_BS"/>
</dbReference>
<evidence type="ECO:0000256" key="8">
    <source>
        <dbReference type="RuleBase" id="RU003738"/>
    </source>
</evidence>
<dbReference type="SUPFAM" id="SSF50621">
    <property type="entry name" value="Alanine racemase C-terminal domain-like"/>
    <property type="match status" value="1"/>
</dbReference>
<dbReference type="GO" id="GO:0030170">
    <property type="term" value="F:pyridoxal phosphate binding"/>
    <property type="evidence" value="ECO:0007669"/>
    <property type="project" value="UniProtKB-UniRule"/>
</dbReference>
<dbReference type="OrthoDB" id="9802241at2"/>
<dbReference type="InterPro" id="IPR022657">
    <property type="entry name" value="De-COase2_CS"/>
</dbReference>
<evidence type="ECO:0000259" key="9">
    <source>
        <dbReference type="Pfam" id="PF00278"/>
    </source>
</evidence>
<dbReference type="PRINTS" id="PR01181">
    <property type="entry name" value="DAPDCRBXLASE"/>
</dbReference>
<gene>
    <name evidence="5" type="primary">lysA</name>
    <name evidence="11" type="ORF">EV194_10182</name>
</gene>
<dbReference type="InterPro" id="IPR029066">
    <property type="entry name" value="PLP-binding_barrel"/>
</dbReference>
<dbReference type="PROSITE" id="PS00878">
    <property type="entry name" value="ODR_DC_2_1"/>
    <property type="match status" value="1"/>
</dbReference>